<keyword evidence="1" id="KW-0812">Transmembrane</keyword>
<dbReference type="EMBL" id="JAGPYM010000022">
    <property type="protein sequence ID" value="KAH6884008.1"/>
    <property type="molecule type" value="Genomic_DNA"/>
</dbReference>
<name>A0A9P8VZW4_9HYPO</name>
<proteinExistence type="predicted"/>
<dbReference type="InterPro" id="IPR021842">
    <property type="entry name" value="DUF3435"/>
</dbReference>
<protein>
    <submittedName>
        <fullName evidence="2">Uncharacterized protein</fullName>
    </submittedName>
</protein>
<dbReference type="AlphaFoldDB" id="A0A9P8VZW4"/>
<reference evidence="2 3" key="1">
    <citation type="journal article" date="2021" name="Nat. Commun.">
        <title>Genetic determinants of endophytism in the Arabidopsis root mycobiome.</title>
        <authorList>
            <person name="Mesny F."/>
            <person name="Miyauchi S."/>
            <person name="Thiergart T."/>
            <person name="Pickel B."/>
            <person name="Atanasova L."/>
            <person name="Karlsson M."/>
            <person name="Huettel B."/>
            <person name="Barry K.W."/>
            <person name="Haridas S."/>
            <person name="Chen C."/>
            <person name="Bauer D."/>
            <person name="Andreopoulos W."/>
            <person name="Pangilinan J."/>
            <person name="LaButti K."/>
            <person name="Riley R."/>
            <person name="Lipzen A."/>
            <person name="Clum A."/>
            <person name="Drula E."/>
            <person name="Henrissat B."/>
            <person name="Kohler A."/>
            <person name="Grigoriev I.V."/>
            <person name="Martin F.M."/>
            <person name="Hacquard S."/>
        </authorList>
    </citation>
    <scope>NUCLEOTIDE SEQUENCE [LARGE SCALE GENOMIC DNA]</scope>
    <source>
        <strain evidence="2 3">MPI-CAGE-CH-0241</strain>
    </source>
</reference>
<keyword evidence="1" id="KW-0472">Membrane</keyword>
<evidence type="ECO:0000313" key="2">
    <source>
        <dbReference type="EMBL" id="KAH6884008.1"/>
    </source>
</evidence>
<keyword evidence="3" id="KW-1185">Reference proteome</keyword>
<dbReference type="Proteomes" id="UP000777438">
    <property type="component" value="Unassembled WGS sequence"/>
</dbReference>
<feature type="non-terminal residue" evidence="2">
    <location>
        <position position="176"/>
    </location>
</feature>
<evidence type="ECO:0000313" key="3">
    <source>
        <dbReference type="Proteomes" id="UP000777438"/>
    </source>
</evidence>
<keyword evidence="1" id="KW-1133">Transmembrane helix</keyword>
<feature type="non-terminal residue" evidence="2">
    <location>
        <position position="1"/>
    </location>
</feature>
<sequence>LIAPSGSRPRALLHLKFRDIEVSLSRDPEGGPHRILIRFTPKFTKRFLGPKEKSTMTIPEIMFDASLLLSPHVLLLGKLFRHEAFENPSFTTPDSLSKLDIYFDEYELPRPLKKSMFDTYVFRDTIKTALNGYVISENKNITYAMMAKWTRVIGEIAGFIITVILYTLRYKAARIF</sequence>
<comment type="caution">
    <text evidence="2">The sequence shown here is derived from an EMBL/GenBank/DDBJ whole genome shotgun (WGS) entry which is preliminary data.</text>
</comment>
<dbReference type="OrthoDB" id="5131826at2759"/>
<feature type="transmembrane region" description="Helical" evidence="1">
    <location>
        <begin position="149"/>
        <end position="168"/>
    </location>
</feature>
<evidence type="ECO:0000256" key="1">
    <source>
        <dbReference type="SAM" id="Phobius"/>
    </source>
</evidence>
<dbReference type="PANTHER" id="PTHR37535:SF2">
    <property type="entry name" value="FINGER DOMAIN PROTEIN, PUTATIVE (AFU_ORTHOLOGUE AFUA_6G09300)-RELATED"/>
    <property type="match status" value="1"/>
</dbReference>
<dbReference type="PANTHER" id="PTHR37535">
    <property type="entry name" value="FLUG DOMAIN PROTEIN"/>
    <property type="match status" value="1"/>
</dbReference>
<accession>A0A9P8VZW4</accession>
<organism evidence="2 3">
    <name type="scientific">Thelonectria olida</name>
    <dbReference type="NCBI Taxonomy" id="1576542"/>
    <lineage>
        <taxon>Eukaryota</taxon>
        <taxon>Fungi</taxon>
        <taxon>Dikarya</taxon>
        <taxon>Ascomycota</taxon>
        <taxon>Pezizomycotina</taxon>
        <taxon>Sordariomycetes</taxon>
        <taxon>Hypocreomycetidae</taxon>
        <taxon>Hypocreales</taxon>
        <taxon>Nectriaceae</taxon>
        <taxon>Thelonectria</taxon>
    </lineage>
</organism>
<gene>
    <name evidence="2" type="ORF">B0T10DRAFT_389942</name>
</gene>
<dbReference type="Pfam" id="PF11917">
    <property type="entry name" value="DUF3435"/>
    <property type="match status" value="1"/>
</dbReference>